<feature type="region of interest" description="Disordered" evidence="1">
    <location>
        <begin position="656"/>
        <end position="768"/>
    </location>
</feature>
<dbReference type="GO" id="GO:0010073">
    <property type="term" value="P:meristem maintenance"/>
    <property type="evidence" value="ECO:0007669"/>
    <property type="project" value="InterPro"/>
</dbReference>
<organism evidence="2 3">
    <name type="scientific">Asparagus officinalis</name>
    <name type="common">Garden asparagus</name>
    <dbReference type="NCBI Taxonomy" id="4686"/>
    <lineage>
        <taxon>Eukaryota</taxon>
        <taxon>Viridiplantae</taxon>
        <taxon>Streptophyta</taxon>
        <taxon>Embryophyta</taxon>
        <taxon>Tracheophyta</taxon>
        <taxon>Spermatophyta</taxon>
        <taxon>Magnoliopsida</taxon>
        <taxon>Liliopsida</taxon>
        <taxon>Asparagales</taxon>
        <taxon>Asparagaceae</taxon>
        <taxon>Asparagoideae</taxon>
        <taxon>Asparagus</taxon>
    </lineage>
</organism>
<proteinExistence type="predicted"/>
<feature type="region of interest" description="Disordered" evidence="1">
    <location>
        <begin position="838"/>
        <end position="873"/>
    </location>
</feature>
<dbReference type="AlphaFoldDB" id="A0A1R3L7R9"/>
<feature type="compositionally biased region" description="Basic and acidic residues" evidence="1">
    <location>
        <begin position="659"/>
        <end position="673"/>
    </location>
</feature>
<sequence length="873" mass="98622">MSHIPRGQSPTTPADGVPPSYAVCSGHVDRGCPSGEGRWTLSSSTVDYGCAFREGCQFCSVSQDPDAVFIDAEQWLHRNGNGFLYLPKIPRHRSLTELRRQVVTREMSWRLTEEHESIHCGYITHQAAPGSSRNHIIGLCPGVLGIDAPPRNEFLATASTLRNHLADLGREMPATRHRFYGWVHSLDKLWWTRTTKYVLSRWSEELHACGLYAAIRSTMYGLPVNAKHFFALCELYNPDSNTFLARHGELGLALHEMHKISGLPMGQMLYQEYFPSNHELSRLKDRMPDRYETLWDLTCHYHITLAQSEPLAKRTKSHVSLKQFACYLFRNLERNSGEAICELAPLTPSGVNSLLKKIDAHSYTISSSESGFPAGTKFKSFLWHATAPIRPTTLLAGYLAIWLKKCVVPYQSGDILPLEVLYPAVQLAYKKELSLLLVMVANIHRGLRQISSAFTRKEDPSVPLLQLLENGKWEGRGFPDIRKQLQVHKCWAFSTCFPQFSSRYGECLIDEEKPREYRTHLDIDCFNWLVNIRPGYLTFRVRNQCFIEPYLPCRFARQFGYDQLYVGNPRQQLRTHGGLVDGLRSWLWTVTGCTGAKFSFPSAERQLNLTFLSCRWLLAANKTVLVKPITELVAEEASQADFHVIWEGARSQRKRSKTRWIDEEGKKIPHSADEASGGDLEDYKDYSERGTAADKDEEFRPSSQARPSIVVPAARRKRLAHKPHTDSRASEMDLAGDDPTSDGGERVDSEMSPDSTPHDFVSSGELDSPLQIEKLVEAVDVRETVNVGPDSTNPDKLQETNVDLGNKEASPPIRDFSTDDFDEEGLLVDTPMLHFMYGSPQIDDQMPEDIFPESALPKNPEDGSFEGTCLFSS</sequence>
<dbReference type="EMBL" id="KV863326">
    <property type="protein sequence ID" value="ONK55648.1"/>
    <property type="molecule type" value="Genomic_DNA"/>
</dbReference>
<accession>A0A1R3L7R9</accession>
<evidence type="ECO:0008006" key="4">
    <source>
        <dbReference type="Google" id="ProtNLM"/>
    </source>
</evidence>
<reference evidence="3" key="1">
    <citation type="journal article" date="2017" name="Nat. Commun.">
        <title>The asparagus genome sheds light on the origin and evolution of a young Y chromosome.</title>
        <authorList>
            <person name="Harkess A."/>
            <person name="Zhou J."/>
            <person name="Xu C."/>
            <person name="Bowers J.E."/>
            <person name="Van der Hulst R."/>
            <person name="Ayyampalayam S."/>
            <person name="Mercati F."/>
            <person name="Riccardi P."/>
            <person name="McKain M.R."/>
            <person name="Kakrana A."/>
            <person name="Tang H."/>
            <person name="Ray J."/>
            <person name="Groenendijk J."/>
            <person name="Arikit S."/>
            <person name="Mathioni S.M."/>
            <person name="Nakano M."/>
            <person name="Shan H."/>
            <person name="Telgmann-Rauber A."/>
            <person name="Kanno A."/>
            <person name="Yue Z."/>
            <person name="Chen H."/>
            <person name="Li W."/>
            <person name="Chen Y."/>
            <person name="Xu X."/>
            <person name="Zhang Y."/>
            <person name="Luo S."/>
            <person name="Chen H."/>
            <person name="Gao J."/>
            <person name="Mao Z."/>
            <person name="Pires J.C."/>
            <person name="Luo M."/>
            <person name="Kudrna D."/>
            <person name="Wing R.A."/>
            <person name="Meyers B.C."/>
            <person name="Yi K."/>
            <person name="Kong H."/>
            <person name="Lavrijsen P."/>
            <person name="Sunseri F."/>
            <person name="Falavigna A."/>
            <person name="Ye Y."/>
            <person name="Leebens-Mack J.H."/>
            <person name="Chen G."/>
        </authorList>
    </citation>
    <scope>NUCLEOTIDE SEQUENCE [LARGE SCALE GENOMIC DNA]</scope>
    <source>
        <strain evidence="3">cv. DH0086</strain>
    </source>
</reference>
<gene>
    <name evidence="2" type="ORF">A4U43_UnF420</name>
</gene>
<dbReference type="PANTHER" id="PTHR46033:SF65">
    <property type="entry name" value="AMINOTRANSFERASE-LIKE PLANT MOBILE DOMAIN-CONTAINING PROTEIN"/>
    <property type="match status" value="1"/>
</dbReference>
<dbReference type="Proteomes" id="UP000243459">
    <property type="component" value="Unassembled WGS sequence"/>
</dbReference>
<keyword evidence="3" id="KW-1185">Reference proteome</keyword>
<dbReference type="InterPro" id="IPR044824">
    <property type="entry name" value="MAIN-like"/>
</dbReference>
<feature type="compositionally biased region" description="Basic and acidic residues" evidence="1">
    <location>
        <begin position="681"/>
        <end position="700"/>
    </location>
</feature>
<protein>
    <recommendedName>
        <fullName evidence="4">Aminotransferase-like plant mobile domain-containing protein</fullName>
    </recommendedName>
</protein>
<name>A0A1R3L7R9_ASPOF</name>
<evidence type="ECO:0000256" key="1">
    <source>
        <dbReference type="SAM" id="MobiDB-lite"/>
    </source>
</evidence>
<evidence type="ECO:0000313" key="3">
    <source>
        <dbReference type="Proteomes" id="UP000243459"/>
    </source>
</evidence>
<feature type="compositionally biased region" description="Polar residues" evidence="1">
    <location>
        <begin position="789"/>
        <end position="803"/>
    </location>
</feature>
<evidence type="ECO:0000313" key="2">
    <source>
        <dbReference type="EMBL" id="ONK55648.1"/>
    </source>
</evidence>
<dbReference type="Gramene" id="ONK55648">
    <property type="protein sequence ID" value="ONK55648"/>
    <property type="gene ID" value="A4U43_UnF420"/>
</dbReference>
<feature type="region of interest" description="Disordered" evidence="1">
    <location>
        <begin position="784"/>
        <end position="820"/>
    </location>
</feature>
<dbReference type="PANTHER" id="PTHR46033">
    <property type="entry name" value="PROTEIN MAIN-LIKE 2"/>
    <property type="match status" value="1"/>
</dbReference>